<dbReference type="KEGG" id="eff:skT53_19090"/>
<dbReference type="EMBL" id="AP023366">
    <property type="protein sequence ID" value="BCJ86924.1"/>
    <property type="molecule type" value="Genomic_DNA"/>
</dbReference>
<dbReference type="Proteomes" id="UP000593802">
    <property type="component" value="Chromosome"/>
</dbReference>
<accession>A0A7I8D9Y2</accession>
<keyword evidence="2" id="KW-1185">Reference proteome</keyword>
<evidence type="ECO:0008006" key="3">
    <source>
        <dbReference type="Google" id="ProtNLM"/>
    </source>
</evidence>
<dbReference type="InterPro" id="IPR021269">
    <property type="entry name" value="DUF2848"/>
</dbReference>
<sequence length="227" mass="25464">MKMYSISIQEANGGTTPKNISIEKVLVVGYGGRNVEKVHEHIHELSLIGVDPPSTIPALYPQPLSGLTTESTIIVQGTETSGEVEYVLFHDGEEWLVTVGSDHTDRHLETEDIQKSKEACPKPFVTQFWRLVDVQDHWDQLILRSWMTDKNGTRLYQEHNLTALLPVSDLLGKLKEFGYEDLKNTIIFSGTVPTLGGFVYGNQFIYEMRDPVLNRTLNGEYSVVVGG</sequence>
<dbReference type="Pfam" id="PF11010">
    <property type="entry name" value="DUF2848"/>
    <property type="match status" value="1"/>
</dbReference>
<protein>
    <recommendedName>
        <fullName evidence="3">DUF2848 domain-containing protein</fullName>
    </recommendedName>
</protein>
<name>A0A7I8D9Y2_9BACL</name>
<reference evidence="1 2" key="1">
    <citation type="submission" date="2020-08" db="EMBL/GenBank/DDBJ databases">
        <title>Complete Genome Sequence of Effusibacillus dendaii Strain skT53, Isolated from Farmland soil.</title>
        <authorList>
            <person name="Konishi T."/>
            <person name="Kawasaki H."/>
        </authorList>
    </citation>
    <scope>NUCLEOTIDE SEQUENCE [LARGE SCALE GENOMIC DNA]</scope>
    <source>
        <strain evidence="2">skT53</strain>
    </source>
</reference>
<dbReference type="RefSeq" id="WP_200756417.1">
    <property type="nucleotide sequence ID" value="NZ_AP023366.1"/>
</dbReference>
<organism evidence="1 2">
    <name type="scientific">Effusibacillus dendaii</name>
    <dbReference type="NCBI Taxonomy" id="2743772"/>
    <lineage>
        <taxon>Bacteria</taxon>
        <taxon>Bacillati</taxon>
        <taxon>Bacillota</taxon>
        <taxon>Bacilli</taxon>
        <taxon>Bacillales</taxon>
        <taxon>Alicyclobacillaceae</taxon>
        <taxon>Effusibacillus</taxon>
    </lineage>
</organism>
<evidence type="ECO:0000313" key="1">
    <source>
        <dbReference type="EMBL" id="BCJ86924.1"/>
    </source>
</evidence>
<gene>
    <name evidence="1" type="ORF">skT53_19090</name>
</gene>
<evidence type="ECO:0000313" key="2">
    <source>
        <dbReference type="Proteomes" id="UP000593802"/>
    </source>
</evidence>
<dbReference type="AlphaFoldDB" id="A0A7I8D9Y2"/>
<proteinExistence type="predicted"/>